<sequence length="227" mass="22383">MHMSSNRKIAAIVLTTVALSVGTVGVATASQPKGKVMSVKTKSTKTTVSSIQNPMAGGAMGARMGGPEAELTSVLAGLVTKGTITQAQSDAIVAALTAAHASQEANRGADQATHDAQRAAREALVATTIGIDAATIKTRLAAGETLGAIAGAKKSALITALVAAETSQIDAAVTAGKITAAQATTFKAGLTAHITAEVDAVRGPAGPGMGQGGPGHMDGDHGMGKKH</sequence>
<proteinExistence type="predicted"/>
<protein>
    <submittedName>
        <fullName evidence="2">Unannotated protein</fullName>
    </submittedName>
</protein>
<feature type="region of interest" description="Disordered" evidence="1">
    <location>
        <begin position="204"/>
        <end position="227"/>
    </location>
</feature>
<reference evidence="2" key="1">
    <citation type="submission" date="2020-05" db="EMBL/GenBank/DDBJ databases">
        <authorList>
            <person name="Chiriac C."/>
            <person name="Salcher M."/>
            <person name="Ghai R."/>
            <person name="Kavagutti S V."/>
        </authorList>
    </citation>
    <scope>NUCLEOTIDE SEQUENCE</scope>
</reference>
<feature type="compositionally biased region" description="Gly residues" evidence="1">
    <location>
        <begin position="205"/>
        <end position="216"/>
    </location>
</feature>
<dbReference type="AlphaFoldDB" id="A0A6J7B0A5"/>
<organism evidence="2">
    <name type="scientific">freshwater metagenome</name>
    <dbReference type="NCBI Taxonomy" id="449393"/>
    <lineage>
        <taxon>unclassified sequences</taxon>
        <taxon>metagenomes</taxon>
        <taxon>ecological metagenomes</taxon>
    </lineage>
</organism>
<evidence type="ECO:0000313" key="2">
    <source>
        <dbReference type="EMBL" id="CAB4838540.1"/>
    </source>
</evidence>
<feature type="region of interest" description="Disordered" evidence="1">
    <location>
        <begin position="37"/>
        <end position="63"/>
    </location>
</feature>
<dbReference type="EMBL" id="CAFARE010000019">
    <property type="protein sequence ID" value="CAB4838540.1"/>
    <property type="molecule type" value="Genomic_DNA"/>
</dbReference>
<gene>
    <name evidence="2" type="ORF">UFOPK3232_00671</name>
</gene>
<evidence type="ECO:0000256" key="1">
    <source>
        <dbReference type="SAM" id="MobiDB-lite"/>
    </source>
</evidence>
<feature type="compositionally biased region" description="Low complexity" evidence="1">
    <location>
        <begin position="37"/>
        <end position="57"/>
    </location>
</feature>
<accession>A0A6J7B0A5</accession>
<name>A0A6J7B0A5_9ZZZZ</name>
<feature type="compositionally biased region" description="Basic and acidic residues" evidence="1">
    <location>
        <begin position="217"/>
        <end position="227"/>
    </location>
</feature>